<comment type="caution">
    <text evidence="1">The sequence shown here is derived from an EMBL/GenBank/DDBJ whole genome shotgun (WGS) entry which is preliminary data.</text>
</comment>
<name>A0A9D9ISJ1_9BACT</name>
<gene>
    <name evidence="1" type="ORF">IAB88_07710</name>
</gene>
<protein>
    <submittedName>
        <fullName evidence="1">Uncharacterized protein</fullName>
    </submittedName>
</protein>
<proteinExistence type="predicted"/>
<evidence type="ECO:0000313" key="1">
    <source>
        <dbReference type="EMBL" id="MBO8476863.1"/>
    </source>
</evidence>
<accession>A0A9D9ISJ1</accession>
<dbReference type="EMBL" id="JADIMC010000087">
    <property type="protein sequence ID" value="MBO8476863.1"/>
    <property type="molecule type" value="Genomic_DNA"/>
</dbReference>
<dbReference type="Proteomes" id="UP000823598">
    <property type="component" value="Unassembled WGS sequence"/>
</dbReference>
<sequence length="196" mass="22103">MNNDTSRYAENIILIDASFLEFITSDFKKNFEHILNRKLETIDISTLLTYISLDGGFTAGKHQINALFIYDANSPILSVCAPSSLSDELNNMAFHSPVGEIIMQSYSNEDIAVIEDMFLDSLKLAIDSDNVKRMLVVGFYERYGDKIKEVLKDSNGKNITVFNVYPVSEKTPYRTECIAYPIMKALGITSDELETK</sequence>
<reference evidence="1" key="2">
    <citation type="journal article" date="2021" name="PeerJ">
        <title>Extensive microbial diversity within the chicken gut microbiome revealed by metagenomics and culture.</title>
        <authorList>
            <person name="Gilroy R."/>
            <person name="Ravi A."/>
            <person name="Getino M."/>
            <person name="Pursley I."/>
            <person name="Horton D.L."/>
            <person name="Alikhan N.F."/>
            <person name="Baker D."/>
            <person name="Gharbi K."/>
            <person name="Hall N."/>
            <person name="Watson M."/>
            <person name="Adriaenssens E.M."/>
            <person name="Foster-Nyarko E."/>
            <person name="Jarju S."/>
            <person name="Secka A."/>
            <person name="Antonio M."/>
            <person name="Oren A."/>
            <person name="Chaudhuri R.R."/>
            <person name="La Ragione R."/>
            <person name="Hildebrand F."/>
            <person name="Pallen M.J."/>
        </authorList>
    </citation>
    <scope>NUCLEOTIDE SEQUENCE</scope>
    <source>
        <strain evidence="1">6919</strain>
    </source>
</reference>
<evidence type="ECO:0000313" key="2">
    <source>
        <dbReference type="Proteomes" id="UP000823598"/>
    </source>
</evidence>
<dbReference type="Pfam" id="PF20326">
    <property type="entry name" value="DUF6621"/>
    <property type="match status" value="1"/>
</dbReference>
<organism evidence="1 2">
    <name type="scientific">Candidatus Limisoma faecipullorum</name>
    <dbReference type="NCBI Taxonomy" id="2840854"/>
    <lineage>
        <taxon>Bacteria</taxon>
        <taxon>Pseudomonadati</taxon>
        <taxon>Bacteroidota</taxon>
        <taxon>Bacteroidia</taxon>
        <taxon>Bacteroidales</taxon>
        <taxon>Candidatus Limisoma</taxon>
    </lineage>
</organism>
<dbReference type="InterPro" id="IPR046729">
    <property type="entry name" value="DUF6621"/>
</dbReference>
<dbReference type="AlphaFoldDB" id="A0A9D9ISJ1"/>
<reference evidence="1" key="1">
    <citation type="submission" date="2020-10" db="EMBL/GenBank/DDBJ databases">
        <authorList>
            <person name="Gilroy R."/>
        </authorList>
    </citation>
    <scope>NUCLEOTIDE SEQUENCE</scope>
    <source>
        <strain evidence="1">6919</strain>
    </source>
</reference>